<gene>
    <name evidence="2" type="ORF">SCFA_620008</name>
</gene>
<accession>A0A485M3K3</accession>
<feature type="domain" description="SCP2" evidence="1">
    <location>
        <begin position="30"/>
        <end position="87"/>
    </location>
</feature>
<name>A0A485M3K3_9ZZZZ</name>
<dbReference type="InterPro" id="IPR003033">
    <property type="entry name" value="SCP2_sterol-bd_dom"/>
</dbReference>
<sequence>MTDNSFIENRAEEVPFSYVLGELLETNVKQNPHKLRTFQSLYGVVGIELKDIEAAVTLVFSGGKARIEQGIAGKPDIVIKTDSDKVIGLNSISIKFGLPYYFDKAGMTVLKQILSGEIKVQGMFTHPVILTKLTKIMSVM</sequence>
<dbReference type="Pfam" id="PF02036">
    <property type="entry name" value="SCP2"/>
    <property type="match status" value="1"/>
</dbReference>
<evidence type="ECO:0000313" key="2">
    <source>
        <dbReference type="EMBL" id="VFU17148.1"/>
    </source>
</evidence>
<dbReference type="EMBL" id="CAADRM010000128">
    <property type="protein sequence ID" value="VFU17148.1"/>
    <property type="molecule type" value="Genomic_DNA"/>
</dbReference>
<reference evidence="2" key="1">
    <citation type="submission" date="2019-03" db="EMBL/GenBank/DDBJ databases">
        <authorList>
            <person name="Hao L."/>
        </authorList>
    </citation>
    <scope>NUCLEOTIDE SEQUENCE</scope>
</reference>
<protein>
    <recommendedName>
        <fullName evidence="1">SCP2 domain-containing protein</fullName>
    </recommendedName>
</protein>
<dbReference type="AlphaFoldDB" id="A0A485M3K3"/>
<organism evidence="2">
    <name type="scientific">anaerobic digester metagenome</name>
    <dbReference type="NCBI Taxonomy" id="1263854"/>
    <lineage>
        <taxon>unclassified sequences</taxon>
        <taxon>metagenomes</taxon>
        <taxon>ecological metagenomes</taxon>
    </lineage>
</organism>
<proteinExistence type="predicted"/>
<evidence type="ECO:0000259" key="1">
    <source>
        <dbReference type="Pfam" id="PF02036"/>
    </source>
</evidence>